<dbReference type="Pfam" id="PF00248">
    <property type="entry name" value="Aldo_ket_red"/>
    <property type="match status" value="1"/>
</dbReference>
<name>A0AB35U8X7_9FIRM</name>
<evidence type="ECO:0000313" key="3">
    <source>
        <dbReference type="EMBL" id="MDX8420000.1"/>
    </source>
</evidence>
<evidence type="ECO:0000256" key="1">
    <source>
        <dbReference type="ARBA" id="ARBA00023002"/>
    </source>
</evidence>
<evidence type="ECO:0000313" key="4">
    <source>
        <dbReference type="Proteomes" id="UP001286174"/>
    </source>
</evidence>
<dbReference type="SUPFAM" id="SSF51430">
    <property type="entry name" value="NAD(P)-linked oxidoreductase"/>
    <property type="match status" value="1"/>
</dbReference>
<sequence length="333" mass="37365">MKYQTIPHTDLKASAIVLGTWGLGGGSVWSDEQPDEKTASALLDTAEQCGINYIDTAPVYGMGTSETLLGKALKGRRDKFILQSKVSLNWRNEEGGTFKYERDGYTVNNDTSAAAIRKDLEGSLLRLGTDHLDIAVVHYVNDSITPVQETMETLNELIKEGKIKAAALSNSKPQDYENYEKYGHISLVQEQFSLLAPCHGYDYFPHLKKDHTIFQVYGALEEGILTSRSYVQRTFAQGDIRARLPWSQEAEKTEYDQFFDLLEEMAAAHNCSIANLIEAWTLTQYPDISLLIGMRHPSTMLDTCHCLSLHLTKEETDAMEAAARSLQRKDLDK</sequence>
<keyword evidence="1" id="KW-0560">Oxidoreductase</keyword>
<dbReference type="RefSeq" id="WP_370596246.1">
    <property type="nucleotide sequence ID" value="NZ_JALBUR010000019.1"/>
</dbReference>
<dbReference type="Gene3D" id="3.20.20.100">
    <property type="entry name" value="NADP-dependent oxidoreductase domain"/>
    <property type="match status" value="1"/>
</dbReference>
<dbReference type="AlphaFoldDB" id="A0AB35U8X7"/>
<dbReference type="InterPro" id="IPR036812">
    <property type="entry name" value="NAD(P)_OxRdtase_dom_sf"/>
</dbReference>
<dbReference type="PANTHER" id="PTHR43364">
    <property type="entry name" value="NADH-SPECIFIC METHYLGLYOXAL REDUCTASE-RELATED"/>
    <property type="match status" value="1"/>
</dbReference>
<organism evidence="3 4">
    <name type="scientific">Grylomicrobium aquisgranensis</name>
    <dbReference type="NCBI Taxonomy" id="2926318"/>
    <lineage>
        <taxon>Bacteria</taxon>
        <taxon>Bacillati</taxon>
        <taxon>Bacillota</taxon>
        <taxon>Erysipelotrichia</taxon>
        <taxon>Erysipelotrichales</taxon>
        <taxon>Erysipelotrichaceae</taxon>
        <taxon>Grylomicrobium</taxon>
    </lineage>
</organism>
<reference evidence="3 4" key="1">
    <citation type="submission" date="2022-03" db="EMBL/GenBank/DDBJ databases">
        <title>Novel taxa within the pig intestine.</title>
        <authorList>
            <person name="Wylensek D."/>
            <person name="Bishof K."/>
            <person name="Afrizal A."/>
            <person name="Clavel T."/>
        </authorList>
    </citation>
    <scope>NUCLEOTIDE SEQUENCE [LARGE SCALE GENOMIC DNA]</scope>
    <source>
        <strain evidence="3 4">CLA-KB-P133</strain>
    </source>
</reference>
<comment type="caution">
    <text evidence="3">The sequence shown here is derived from an EMBL/GenBank/DDBJ whole genome shotgun (WGS) entry which is preliminary data.</text>
</comment>
<dbReference type="GO" id="GO:0005829">
    <property type="term" value="C:cytosol"/>
    <property type="evidence" value="ECO:0007669"/>
    <property type="project" value="TreeGrafter"/>
</dbReference>
<dbReference type="Proteomes" id="UP001286174">
    <property type="component" value="Unassembled WGS sequence"/>
</dbReference>
<dbReference type="InterPro" id="IPR023210">
    <property type="entry name" value="NADP_OxRdtase_dom"/>
</dbReference>
<proteinExistence type="predicted"/>
<dbReference type="EMBL" id="JALBUR010000019">
    <property type="protein sequence ID" value="MDX8420000.1"/>
    <property type="molecule type" value="Genomic_DNA"/>
</dbReference>
<feature type="domain" description="NADP-dependent oxidoreductase" evidence="2">
    <location>
        <begin position="16"/>
        <end position="322"/>
    </location>
</feature>
<evidence type="ECO:0000259" key="2">
    <source>
        <dbReference type="Pfam" id="PF00248"/>
    </source>
</evidence>
<protein>
    <submittedName>
        <fullName evidence="3">Aldo/keto reductase</fullName>
    </submittedName>
</protein>
<accession>A0AB35U8X7</accession>
<gene>
    <name evidence="3" type="ORF">MOZ60_07815</name>
</gene>
<dbReference type="InterPro" id="IPR050523">
    <property type="entry name" value="AKR_Detox_Biosynth"/>
</dbReference>
<dbReference type="GO" id="GO:0016491">
    <property type="term" value="F:oxidoreductase activity"/>
    <property type="evidence" value="ECO:0007669"/>
    <property type="project" value="UniProtKB-KW"/>
</dbReference>
<dbReference type="PANTHER" id="PTHR43364:SF4">
    <property type="entry name" value="NAD(P)-LINKED OXIDOREDUCTASE SUPERFAMILY PROTEIN"/>
    <property type="match status" value="1"/>
</dbReference>
<keyword evidence="4" id="KW-1185">Reference proteome</keyword>